<dbReference type="Pfam" id="PF04209">
    <property type="entry name" value="HgmA_C"/>
    <property type="match status" value="1"/>
</dbReference>
<evidence type="ECO:0000256" key="10">
    <source>
        <dbReference type="ARBA" id="ARBA00023004"/>
    </source>
</evidence>
<comment type="cofactor">
    <cofactor evidence="1 19">
        <name>Fe cation</name>
        <dbReference type="ChEBI" id="CHEBI:24875"/>
    </cofactor>
</comment>
<comment type="similarity">
    <text evidence="3">Belongs to the homogentisate dioxygenase family.</text>
</comment>
<dbReference type="GO" id="GO:0046872">
    <property type="term" value="F:metal ion binding"/>
    <property type="evidence" value="ECO:0007669"/>
    <property type="project" value="UniProtKB-KW"/>
</dbReference>
<evidence type="ECO:0000313" key="23">
    <source>
        <dbReference type="Proteomes" id="UP000005226"/>
    </source>
</evidence>
<keyword evidence="11" id="KW-0585">Phenylalanine catabolism</keyword>
<evidence type="ECO:0000259" key="21">
    <source>
        <dbReference type="Pfam" id="PF20510"/>
    </source>
</evidence>
<keyword evidence="8" id="KW-0223">Dioxygenase</keyword>
<dbReference type="Proteomes" id="UP000005226">
    <property type="component" value="Chromosome 10"/>
</dbReference>
<keyword evidence="23" id="KW-1185">Reference proteome</keyword>
<feature type="binding site" evidence="19">
    <location>
        <position position="344"/>
    </location>
    <ligand>
        <name>Fe cation</name>
        <dbReference type="ChEBI" id="CHEBI:24875"/>
    </ligand>
</feature>
<feature type="active site" description="Proton acceptor" evidence="18">
    <location>
        <position position="301"/>
    </location>
</feature>
<comment type="function">
    <text evidence="16">Catalyzes the conversion of homogentisate to maleylacetoacetate.</text>
</comment>
<evidence type="ECO:0000256" key="18">
    <source>
        <dbReference type="PIRSR" id="PIRSR605708-1"/>
    </source>
</evidence>
<feature type="binding site" evidence="19">
    <location>
        <position position="359"/>
    </location>
    <ligand>
        <name>homogentisate</name>
        <dbReference type="ChEBI" id="CHEBI:16169"/>
    </ligand>
</feature>
<sequence>MAGLKYMSGFGNEFSSEDPRCPGALPEGQVKHTHTHLPQLPQVCPYGLYAEQLSGSAFTCPRPANKRSWLYRILPSVKHKPFIAAPCGDLTENWNEVEPDPNQLRWLPFSIPTPTKKKVDFATGLHTICGAGDAKSRNGIGVHIYTCNASMVDMCFNNSDGDFLIVPQQGEILITTEFGKMLVEPNEICVIQQGMRFSVDVFGATRGYILEVYGAHFELPDLGPIGGNGLANPRDFQCPVAWYEDRHVAAGYTIINKYQGKLFACQQDFSPFNVVAWHGNYTPYKYNLTNFMVINCVAFDHADPSIFTVLTAKSTRPGVAIADFVIFPPRWGVADRTFRPPYYHRNCMSEFMGLIKGHYEAKEEGFQPGGASLHSIMTPHGPDVDCFEKNSRAELKPERVAEGTMAFMFESSFSMAVTKWGLQTCQTLDKNYYQCWEDLCSHFDPSWKPSKQ</sequence>
<evidence type="ECO:0000313" key="22">
    <source>
        <dbReference type="Ensembl" id="ENSTRUP00000057221.2"/>
    </source>
</evidence>
<feature type="binding site" evidence="19">
    <location>
        <position position="380"/>
    </location>
    <ligand>
        <name>homogentisate</name>
        <dbReference type="ChEBI" id="CHEBI:16169"/>
    </ligand>
</feature>
<keyword evidence="6 19" id="KW-0479">Metal-binding</keyword>
<keyword evidence="7" id="KW-0828">Tyrosine catabolism</keyword>
<dbReference type="FunFam" id="2.60.120.10:FF:000026">
    <property type="entry name" value="Homogentisate 1,2-dioxygenase"/>
    <property type="match status" value="1"/>
</dbReference>
<feature type="binding site" evidence="19">
    <location>
        <position position="380"/>
    </location>
    <ligand>
        <name>Fe cation</name>
        <dbReference type="ChEBI" id="CHEBI:24875"/>
    </ligand>
</feature>
<protein>
    <recommendedName>
        <fullName evidence="5">Homogentisate 1,2-dioxygenase</fullName>
        <ecNumber evidence="4">1.13.11.5</ecNumber>
    </recommendedName>
    <alternativeName>
        <fullName evidence="12">Homogentisate oxygenase</fullName>
    </alternativeName>
    <alternativeName>
        <fullName evidence="13">Homogentisic acid oxidase</fullName>
    </alternativeName>
    <alternativeName>
        <fullName evidence="14">Homogentisicase</fullName>
    </alternativeName>
</protein>
<evidence type="ECO:0000256" key="7">
    <source>
        <dbReference type="ARBA" id="ARBA00022878"/>
    </source>
</evidence>
<reference evidence="22" key="2">
    <citation type="submission" date="2025-08" db="UniProtKB">
        <authorList>
            <consortium name="Ensembl"/>
        </authorList>
    </citation>
    <scope>IDENTIFICATION</scope>
</reference>
<evidence type="ECO:0000256" key="1">
    <source>
        <dbReference type="ARBA" id="ARBA00001962"/>
    </source>
</evidence>
<dbReference type="GO" id="GO:0006572">
    <property type="term" value="P:L-tyrosine catabolic process"/>
    <property type="evidence" value="ECO:0007669"/>
    <property type="project" value="UniProtKB-KW"/>
</dbReference>
<feature type="domain" description="Homogentisate 1,2-dioxygenase C-terminal" evidence="20">
    <location>
        <begin position="290"/>
        <end position="443"/>
    </location>
</feature>
<dbReference type="UniPathway" id="UPA00139">
    <property type="reaction ID" value="UER00339"/>
</dbReference>
<evidence type="ECO:0000256" key="2">
    <source>
        <dbReference type="ARBA" id="ARBA00004704"/>
    </source>
</evidence>
<gene>
    <name evidence="22" type="primary">hgd</name>
</gene>
<dbReference type="EC" id="1.13.11.5" evidence="4"/>
<dbReference type="SUPFAM" id="SSF51182">
    <property type="entry name" value="RmlC-like cupins"/>
    <property type="match status" value="1"/>
</dbReference>
<evidence type="ECO:0000256" key="15">
    <source>
        <dbReference type="ARBA" id="ARBA00050477"/>
    </source>
</evidence>
<keyword evidence="10 19" id="KW-0408">Iron</keyword>
<organism evidence="22 23">
    <name type="scientific">Takifugu rubripes</name>
    <name type="common">Japanese pufferfish</name>
    <name type="synonym">Fugu rubripes</name>
    <dbReference type="NCBI Taxonomy" id="31033"/>
    <lineage>
        <taxon>Eukaryota</taxon>
        <taxon>Metazoa</taxon>
        <taxon>Chordata</taxon>
        <taxon>Craniata</taxon>
        <taxon>Vertebrata</taxon>
        <taxon>Euteleostomi</taxon>
        <taxon>Actinopterygii</taxon>
        <taxon>Neopterygii</taxon>
        <taxon>Teleostei</taxon>
        <taxon>Neoteleostei</taxon>
        <taxon>Acanthomorphata</taxon>
        <taxon>Eupercaria</taxon>
        <taxon>Tetraodontiformes</taxon>
        <taxon>Tetradontoidea</taxon>
        <taxon>Tetraodontidae</taxon>
        <taxon>Takifugu</taxon>
    </lineage>
</organism>
<evidence type="ECO:0000256" key="17">
    <source>
        <dbReference type="ARBA" id="ARBA00063284"/>
    </source>
</evidence>
<dbReference type="AlphaFoldDB" id="A0A3B5KHN3"/>
<comment type="pathway">
    <text evidence="2">Amino-acid degradation; L-phenylalanine degradation; acetoacetate and fumarate from L-phenylalanine: step 4/6.</text>
</comment>
<dbReference type="PANTHER" id="PTHR11056:SF0">
    <property type="entry name" value="HOMOGENTISATE 1,2-DIOXYGENASE"/>
    <property type="match status" value="1"/>
</dbReference>
<reference evidence="22 23" key="1">
    <citation type="journal article" date="2011" name="Genome Biol. Evol.">
        <title>Integration of the genetic map and genome assembly of fugu facilitates insights into distinct features of genome evolution in teleosts and mammals.</title>
        <authorList>
            <person name="Kai W."/>
            <person name="Kikuchi K."/>
            <person name="Tohari S."/>
            <person name="Chew A.K."/>
            <person name="Tay A."/>
            <person name="Fujiwara A."/>
            <person name="Hosoya S."/>
            <person name="Suetake H."/>
            <person name="Naruse K."/>
            <person name="Brenner S."/>
            <person name="Suzuki Y."/>
            <person name="Venkatesh B."/>
        </authorList>
    </citation>
    <scope>NUCLEOTIDE SEQUENCE [LARGE SCALE GENOMIC DNA]</scope>
</reference>
<dbReference type="PANTHER" id="PTHR11056">
    <property type="entry name" value="HOMOGENTISATE 1,2-DIOXYGENASE"/>
    <property type="match status" value="1"/>
</dbReference>
<name>A0A3B5KHN3_TAKRU</name>
<reference evidence="22" key="3">
    <citation type="submission" date="2025-09" db="UniProtKB">
        <authorList>
            <consortium name="Ensembl"/>
        </authorList>
    </citation>
    <scope>IDENTIFICATION</scope>
</reference>
<accession>A0A3B5KHN3</accession>
<dbReference type="InterPro" id="IPR046451">
    <property type="entry name" value="HgmA_C"/>
</dbReference>
<dbReference type="GO" id="GO:0004411">
    <property type="term" value="F:homogentisate 1,2-dioxygenase activity"/>
    <property type="evidence" value="ECO:0007669"/>
    <property type="project" value="UniProtKB-EC"/>
</dbReference>
<keyword evidence="9" id="KW-0560">Oxidoreductase</keyword>
<evidence type="ECO:0000256" key="16">
    <source>
        <dbReference type="ARBA" id="ARBA00055954"/>
    </source>
</evidence>
<evidence type="ECO:0000256" key="9">
    <source>
        <dbReference type="ARBA" id="ARBA00023002"/>
    </source>
</evidence>
<evidence type="ECO:0000256" key="5">
    <source>
        <dbReference type="ARBA" id="ARBA00018757"/>
    </source>
</evidence>
<evidence type="ECO:0000256" key="11">
    <source>
        <dbReference type="ARBA" id="ARBA00023232"/>
    </source>
</evidence>
<comment type="subunit">
    <text evidence="17">Homohexamer arranged as a dimer of trimers.</text>
</comment>
<dbReference type="GO" id="GO:0005737">
    <property type="term" value="C:cytoplasm"/>
    <property type="evidence" value="ECO:0007669"/>
    <property type="project" value="TreeGrafter"/>
</dbReference>
<dbReference type="NCBIfam" id="TIGR01015">
    <property type="entry name" value="hmgA"/>
    <property type="match status" value="1"/>
</dbReference>
<evidence type="ECO:0000256" key="4">
    <source>
        <dbReference type="ARBA" id="ARBA00013127"/>
    </source>
</evidence>
<evidence type="ECO:0000256" key="12">
    <source>
        <dbReference type="ARBA" id="ARBA00030235"/>
    </source>
</evidence>
<evidence type="ECO:0000256" key="19">
    <source>
        <dbReference type="PIRSR" id="PIRSR605708-2"/>
    </source>
</evidence>
<dbReference type="InterPro" id="IPR011051">
    <property type="entry name" value="RmlC_Cupin_sf"/>
</dbReference>
<dbReference type="InterPro" id="IPR005708">
    <property type="entry name" value="Homogentis_dOase"/>
</dbReference>
<feature type="binding site" evidence="19">
    <location>
        <position position="350"/>
    </location>
    <ligand>
        <name>Fe cation</name>
        <dbReference type="ChEBI" id="CHEBI:24875"/>
    </ligand>
</feature>
<evidence type="ECO:0000259" key="20">
    <source>
        <dbReference type="Pfam" id="PF04209"/>
    </source>
</evidence>
<dbReference type="Gene3D" id="2.60.120.10">
    <property type="entry name" value="Jelly Rolls"/>
    <property type="match status" value="1"/>
</dbReference>
<dbReference type="InterPro" id="IPR014710">
    <property type="entry name" value="RmlC-like_jellyroll"/>
</dbReference>
<dbReference type="GO" id="GO:0006559">
    <property type="term" value="P:L-phenylalanine catabolic process"/>
    <property type="evidence" value="ECO:0007669"/>
    <property type="project" value="UniProtKB-UniPathway"/>
</dbReference>
<evidence type="ECO:0000256" key="6">
    <source>
        <dbReference type="ARBA" id="ARBA00022723"/>
    </source>
</evidence>
<dbReference type="GeneTree" id="ENSGT00390000004601"/>
<dbReference type="Pfam" id="PF20510">
    <property type="entry name" value="HgmA_N"/>
    <property type="match status" value="1"/>
</dbReference>
<dbReference type="Ensembl" id="ENSTRUT00000049371.2">
    <property type="protein sequence ID" value="ENSTRUP00000057221.2"/>
    <property type="gene ID" value="ENSTRUG00000007572.3"/>
</dbReference>
<feature type="domain" description="Homogentisate 1,2-dioxygenase N-terminal" evidence="21">
    <location>
        <begin position="5"/>
        <end position="288"/>
    </location>
</feature>
<dbReference type="STRING" id="31033.ENSTRUP00000078248"/>
<evidence type="ECO:0000256" key="13">
    <source>
        <dbReference type="ARBA" id="ARBA00030437"/>
    </source>
</evidence>
<comment type="catalytic activity">
    <reaction evidence="15">
        <text>homogentisate + O2 = 4-maleylacetoacetate + H(+)</text>
        <dbReference type="Rhea" id="RHEA:15449"/>
        <dbReference type="ChEBI" id="CHEBI:15378"/>
        <dbReference type="ChEBI" id="CHEBI:15379"/>
        <dbReference type="ChEBI" id="CHEBI:16169"/>
        <dbReference type="ChEBI" id="CHEBI:17105"/>
        <dbReference type="EC" id="1.13.11.5"/>
    </reaction>
    <physiologicalReaction direction="left-to-right" evidence="15">
        <dbReference type="Rhea" id="RHEA:15450"/>
    </physiologicalReaction>
</comment>
<proteinExistence type="inferred from homology"/>
<evidence type="ECO:0000256" key="8">
    <source>
        <dbReference type="ARBA" id="ARBA00022964"/>
    </source>
</evidence>
<dbReference type="InterPro" id="IPR046452">
    <property type="entry name" value="HgmA_N"/>
</dbReference>
<evidence type="ECO:0000256" key="14">
    <source>
        <dbReference type="ARBA" id="ARBA00033225"/>
    </source>
</evidence>
<evidence type="ECO:0000256" key="3">
    <source>
        <dbReference type="ARBA" id="ARBA00007757"/>
    </source>
</evidence>
<dbReference type="CDD" id="cd07000">
    <property type="entry name" value="cupin_HGO_N"/>
    <property type="match status" value="1"/>
</dbReference>